<dbReference type="InterPro" id="IPR005119">
    <property type="entry name" value="LysR_subst-bd"/>
</dbReference>
<dbReference type="PANTHER" id="PTHR30537">
    <property type="entry name" value="HTH-TYPE TRANSCRIPTIONAL REGULATOR"/>
    <property type="match status" value="1"/>
</dbReference>
<dbReference type="Gene3D" id="3.40.190.290">
    <property type="match status" value="1"/>
</dbReference>
<gene>
    <name evidence="6" type="ORF">FX988_03627</name>
</gene>
<organism evidence="6 7">
    <name type="scientific">Paraglaciecola mesophila</name>
    <dbReference type="NCBI Taxonomy" id="197222"/>
    <lineage>
        <taxon>Bacteria</taxon>
        <taxon>Pseudomonadati</taxon>
        <taxon>Pseudomonadota</taxon>
        <taxon>Gammaproteobacteria</taxon>
        <taxon>Alteromonadales</taxon>
        <taxon>Alteromonadaceae</taxon>
        <taxon>Paraglaciecola</taxon>
    </lineage>
</organism>
<proteinExistence type="inferred from homology"/>
<evidence type="ECO:0000313" key="6">
    <source>
        <dbReference type="EMBL" id="QHJ13366.1"/>
    </source>
</evidence>
<dbReference type="InterPro" id="IPR036388">
    <property type="entry name" value="WH-like_DNA-bd_sf"/>
</dbReference>
<dbReference type="EMBL" id="CP047656">
    <property type="protein sequence ID" value="QHJ13366.1"/>
    <property type="molecule type" value="Genomic_DNA"/>
</dbReference>
<evidence type="ECO:0000313" key="7">
    <source>
        <dbReference type="Proteomes" id="UP000464524"/>
    </source>
</evidence>
<protein>
    <submittedName>
        <fullName evidence="6">HTH-type transcriptional regulator DmlR</fullName>
    </submittedName>
</protein>
<feature type="domain" description="HTH lysR-type" evidence="5">
    <location>
        <begin position="1"/>
        <end position="59"/>
    </location>
</feature>
<dbReference type="PROSITE" id="PS50931">
    <property type="entry name" value="HTH_LYSR"/>
    <property type="match status" value="1"/>
</dbReference>
<dbReference type="Pfam" id="PF00126">
    <property type="entry name" value="HTH_1"/>
    <property type="match status" value="1"/>
</dbReference>
<evidence type="ECO:0000256" key="4">
    <source>
        <dbReference type="ARBA" id="ARBA00023163"/>
    </source>
</evidence>
<keyword evidence="4" id="KW-0804">Transcription</keyword>
<dbReference type="AlphaFoldDB" id="A0A857JPG8"/>
<comment type="similarity">
    <text evidence="1">Belongs to the LysR transcriptional regulatory family.</text>
</comment>
<sequence>MDRIISLQSFVEVAHYGSFTKAAEVIGLSRLQVTRHVQDIEQWLDLRLFHRTTRKVSLTLQGEEALEFAKNILSSVADLESRAHSHNHELVGTIRVATPIGLGQNLLFDVVEEFVALHPKAQIQLVLSDGLSQLVEERVDIALRYIDLPHQQLIARKLMHIDSVLCASPDYIAKHVTQDSPLERPRDLAAHNCLIHSSNHQWRIVSATSDEKVPVSGNIQANEMGIILKAALRGLGIANLPCDLANQYLRSQALTQVLPEYLAPGHNLWAVYLSRDHQQNVVRAFIDFLAQRWQGDVTRAQ</sequence>
<dbReference type="GO" id="GO:0003700">
    <property type="term" value="F:DNA-binding transcription factor activity"/>
    <property type="evidence" value="ECO:0007669"/>
    <property type="project" value="InterPro"/>
</dbReference>
<reference evidence="6 7" key="1">
    <citation type="submission" date="2019-12" db="EMBL/GenBank/DDBJ databases">
        <title>Genome sequencing and assembly of endphytes of Porphyra tenera.</title>
        <authorList>
            <person name="Park J.M."/>
            <person name="Shin R."/>
            <person name="Jo S.H."/>
        </authorList>
    </citation>
    <scope>NUCLEOTIDE SEQUENCE [LARGE SCALE GENOMIC DNA]</scope>
    <source>
        <strain evidence="6 7">GPM4</strain>
    </source>
</reference>
<accession>A0A857JPG8</accession>
<dbReference type="InterPro" id="IPR058163">
    <property type="entry name" value="LysR-type_TF_proteobact-type"/>
</dbReference>
<evidence type="ECO:0000256" key="1">
    <source>
        <dbReference type="ARBA" id="ARBA00009437"/>
    </source>
</evidence>
<dbReference type="Proteomes" id="UP000464524">
    <property type="component" value="Chromosome"/>
</dbReference>
<dbReference type="SUPFAM" id="SSF53850">
    <property type="entry name" value="Periplasmic binding protein-like II"/>
    <property type="match status" value="1"/>
</dbReference>
<evidence type="ECO:0000256" key="2">
    <source>
        <dbReference type="ARBA" id="ARBA00023015"/>
    </source>
</evidence>
<evidence type="ECO:0000256" key="3">
    <source>
        <dbReference type="ARBA" id="ARBA00023125"/>
    </source>
</evidence>
<dbReference type="PANTHER" id="PTHR30537:SF35">
    <property type="entry name" value="TRANSCRIPTIONAL REGULATORY PROTEIN"/>
    <property type="match status" value="1"/>
</dbReference>
<name>A0A857JPG8_9ALTE</name>
<keyword evidence="7" id="KW-1185">Reference proteome</keyword>
<dbReference type="OrthoDB" id="9786526at2"/>
<keyword evidence="3" id="KW-0238">DNA-binding</keyword>
<dbReference type="SUPFAM" id="SSF46785">
    <property type="entry name" value="Winged helix' DNA-binding domain"/>
    <property type="match status" value="1"/>
</dbReference>
<keyword evidence="2" id="KW-0805">Transcription regulation</keyword>
<dbReference type="KEGG" id="pmes:FX988_03627"/>
<dbReference type="InterPro" id="IPR036390">
    <property type="entry name" value="WH_DNA-bd_sf"/>
</dbReference>
<dbReference type="GO" id="GO:0043565">
    <property type="term" value="F:sequence-specific DNA binding"/>
    <property type="evidence" value="ECO:0007669"/>
    <property type="project" value="TreeGrafter"/>
</dbReference>
<dbReference type="Gene3D" id="1.10.10.10">
    <property type="entry name" value="Winged helix-like DNA-binding domain superfamily/Winged helix DNA-binding domain"/>
    <property type="match status" value="1"/>
</dbReference>
<evidence type="ECO:0000259" key="5">
    <source>
        <dbReference type="PROSITE" id="PS50931"/>
    </source>
</evidence>
<dbReference type="GO" id="GO:0006351">
    <property type="term" value="P:DNA-templated transcription"/>
    <property type="evidence" value="ECO:0007669"/>
    <property type="project" value="TreeGrafter"/>
</dbReference>
<dbReference type="Pfam" id="PF03466">
    <property type="entry name" value="LysR_substrate"/>
    <property type="match status" value="1"/>
</dbReference>
<dbReference type="RefSeq" id="WP_160181461.1">
    <property type="nucleotide sequence ID" value="NZ_CP047656.1"/>
</dbReference>
<dbReference type="CDD" id="cd08422">
    <property type="entry name" value="PBP2_CrgA_like"/>
    <property type="match status" value="1"/>
</dbReference>
<dbReference type="InterPro" id="IPR000847">
    <property type="entry name" value="LysR_HTH_N"/>
</dbReference>